<dbReference type="EnsemblMetazoa" id="CPIJ007325-RA">
    <property type="protein sequence ID" value="CPIJ007325-PA"/>
    <property type="gene ID" value="CPIJ007325"/>
</dbReference>
<evidence type="ECO:0000313" key="13">
    <source>
        <dbReference type="EnsemblMetazoa" id="CPIJ007325-PA"/>
    </source>
</evidence>
<comment type="subcellular location">
    <subcellularLocation>
        <location evidence="1">Endoplasmic reticulum membrane</location>
        <topology evidence="1">Single-pass type I membrane protein</topology>
    </subcellularLocation>
</comment>
<gene>
    <name evidence="13" type="primary">6039011</name>
    <name evidence="12" type="ORF">CpipJ_CPIJ007325</name>
</gene>
<dbReference type="STRING" id="7176.B0WJ09"/>
<dbReference type="EMBL" id="DS231954">
    <property type="protein sequence ID" value="EDS28870.1"/>
    <property type="molecule type" value="Genomic_DNA"/>
</dbReference>
<keyword evidence="6" id="KW-0256">Endoplasmic reticulum</keyword>
<evidence type="ECO:0000256" key="11">
    <source>
        <dbReference type="ARBA" id="ARBA00031071"/>
    </source>
</evidence>
<keyword evidence="5" id="KW-0732">Signal</keyword>
<sequence length="125" mass="13476">MDHAAEDGLNPENFSAIANNHEIKPSHEATILYLFPLESFAGRPFGLNIALNYRGASGNQFSEAVFNETVSIIKVVEGLDGETFFLYVFLAAASPQPAVPRFVRQAQATSGCVQETGPTPRTSTS</sequence>
<dbReference type="VEuPathDB" id="VectorBase:CQUJHB009363"/>
<accession>B0WJ09</accession>
<dbReference type="AlphaFoldDB" id="B0WJ09"/>
<evidence type="ECO:0000256" key="9">
    <source>
        <dbReference type="ARBA" id="ARBA00025620"/>
    </source>
</evidence>
<comment type="function">
    <text evidence="9">TRAP proteins are part of a complex whose function is to bind calcium to the ER membrane and thereby regulate the retention of ER resident proteins. May be involved in the recycling of the translocation apparatus after completion of the translocation process or may function as a membrane-bound chaperone facilitating folding of translocated proteins.</text>
</comment>
<evidence type="ECO:0000256" key="3">
    <source>
        <dbReference type="ARBA" id="ARBA00020280"/>
    </source>
</evidence>
<evidence type="ECO:0000256" key="6">
    <source>
        <dbReference type="ARBA" id="ARBA00022824"/>
    </source>
</evidence>
<dbReference type="KEGG" id="cqu:CpipJ_CPIJ007325"/>
<dbReference type="VEuPathDB" id="VectorBase:CPIJ007325"/>
<evidence type="ECO:0000256" key="4">
    <source>
        <dbReference type="ARBA" id="ARBA00022692"/>
    </source>
</evidence>
<protein>
    <recommendedName>
        <fullName evidence="3">Translocon-associated protein subunit alpha</fullName>
    </recommendedName>
    <alternativeName>
        <fullName evidence="11">Signal sequence receptor subunit alpha</fullName>
    </alternativeName>
</protein>
<keyword evidence="8" id="KW-0472">Membrane</keyword>
<keyword evidence="14" id="KW-1185">Reference proteome</keyword>
<evidence type="ECO:0000256" key="5">
    <source>
        <dbReference type="ARBA" id="ARBA00022729"/>
    </source>
</evidence>
<dbReference type="PANTHER" id="PTHR12924:SF0">
    <property type="entry name" value="TRANSLOCON-ASSOCIATED PROTEIN SUBUNIT ALPHA"/>
    <property type="match status" value="1"/>
</dbReference>
<dbReference type="Pfam" id="PF03896">
    <property type="entry name" value="TRAP_alpha"/>
    <property type="match status" value="1"/>
</dbReference>
<dbReference type="Proteomes" id="UP000002320">
    <property type="component" value="Unassembled WGS sequence"/>
</dbReference>
<reference evidence="12" key="1">
    <citation type="submission" date="2007-03" db="EMBL/GenBank/DDBJ databases">
        <title>Annotation of Culex pipiens quinquefasciatus.</title>
        <authorList>
            <consortium name="The Broad Institute Genome Sequencing Platform"/>
            <person name="Atkinson P.W."/>
            <person name="Hemingway J."/>
            <person name="Christensen B.M."/>
            <person name="Higgs S."/>
            <person name="Kodira C."/>
            <person name="Hannick L."/>
            <person name="Megy K."/>
            <person name="O'Leary S."/>
            <person name="Pearson M."/>
            <person name="Haas B.J."/>
            <person name="Mauceli E."/>
            <person name="Wortman J.R."/>
            <person name="Lee N.H."/>
            <person name="Guigo R."/>
            <person name="Stanke M."/>
            <person name="Alvarado L."/>
            <person name="Amedeo P."/>
            <person name="Antoine C.H."/>
            <person name="Arensburger P."/>
            <person name="Bidwell S.L."/>
            <person name="Crawford M."/>
            <person name="Camaro F."/>
            <person name="Devon K."/>
            <person name="Engels R."/>
            <person name="Hammond M."/>
            <person name="Howarth C."/>
            <person name="Koehrsen M."/>
            <person name="Lawson D."/>
            <person name="Montgomery P."/>
            <person name="Nene V."/>
            <person name="Nusbaum C."/>
            <person name="Puiu D."/>
            <person name="Romero-Severson J."/>
            <person name="Severson D.W."/>
            <person name="Shumway M."/>
            <person name="Sisk P."/>
            <person name="Stolte C."/>
            <person name="Zeng Q."/>
            <person name="Eisenstadt E."/>
            <person name="Fraser-Liggett C."/>
            <person name="Strausberg R."/>
            <person name="Galagan J."/>
            <person name="Birren B."/>
            <person name="Collins F.H."/>
        </authorList>
    </citation>
    <scope>NUCLEOTIDE SEQUENCE [LARGE SCALE GENOMIC DNA]</scope>
    <source>
        <strain evidence="12">JHB</strain>
    </source>
</reference>
<dbReference type="InParanoid" id="B0WJ09"/>
<evidence type="ECO:0000256" key="10">
    <source>
        <dbReference type="ARBA" id="ARBA00025854"/>
    </source>
</evidence>
<dbReference type="HOGENOM" id="CLU_1994829_0_0_1"/>
<proteinExistence type="inferred from homology"/>
<evidence type="ECO:0000313" key="14">
    <source>
        <dbReference type="Proteomes" id="UP000002320"/>
    </source>
</evidence>
<dbReference type="eggNOG" id="KOG1631">
    <property type="taxonomic scope" value="Eukaryota"/>
</dbReference>
<comment type="subunit">
    <text evidence="10">Heterotetramer of TRAP-alpha, TRAP-beta, TRAP-delta and TRAP-gamma. Interacts with palmitoylated calnexin (CALX), the interaction is required for efficient folding of glycosylated proteins.</text>
</comment>
<dbReference type="PANTHER" id="PTHR12924">
    <property type="entry name" value="TRANSLOCON-ASSOCIATED PROTEIN, ALPHA SUBUNIT"/>
    <property type="match status" value="1"/>
</dbReference>
<evidence type="ECO:0000256" key="1">
    <source>
        <dbReference type="ARBA" id="ARBA00004115"/>
    </source>
</evidence>
<evidence type="ECO:0000256" key="8">
    <source>
        <dbReference type="ARBA" id="ARBA00023136"/>
    </source>
</evidence>
<evidence type="ECO:0000256" key="7">
    <source>
        <dbReference type="ARBA" id="ARBA00022989"/>
    </source>
</evidence>
<keyword evidence="7" id="KW-1133">Transmembrane helix</keyword>
<dbReference type="InterPro" id="IPR005595">
    <property type="entry name" value="TRAP_alpha"/>
</dbReference>
<dbReference type="OrthoDB" id="1926781at2759"/>
<name>B0WJ09_CULQU</name>
<evidence type="ECO:0000256" key="2">
    <source>
        <dbReference type="ARBA" id="ARBA00006776"/>
    </source>
</evidence>
<dbReference type="GO" id="GO:0005789">
    <property type="term" value="C:endoplasmic reticulum membrane"/>
    <property type="evidence" value="ECO:0007669"/>
    <property type="project" value="UniProtKB-SubCell"/>
</dbReference>
<keyword evidence="4" id="KW-0812">Transmembrane</keyword>
<organism>
    <name type="scientific">Culex quinquefasciatus</name>
    <name type="common">Southern house mosquito</name>
    <name type="synonym">Culex pungens</name>
    <dbReference type="NCBI Taxonomy" id="7176"/>
    <lineage>
        <taxon>Eukaryota</taxon>
        <taxon>Metazoa</taxon>
        <taxon>Ecdysozoa</taxon>
        <taxon>Arthropoda</taxon>
        <taxon>Hexapoda</taxon>
        <taxon>Insecta</taxon>
        <taxon>Pterygota</taxon>
        <taxon>Neoptera</taxon>
        <taxon>Endopterygota</taxon>
        <taxon>Diptera</taxon>
        <taxon>Nematocera</taxon>
        <taxon>Culicoidea</taxon>
        <taxon>Culicidae</taxon>
        <taxon>Culicinae</taxon>
        <taxon>Culicini</taxon>
        <taxon>Culex</taxon>
        <taxon>Culex</taxon>
    </lineage>
</organism>
<comment type="similarity">
    <text evidence="2">Belongs to the TRAP-alpha family.</text>
</comment>
<reference evidence="13" key="2">
    <citation type="submission" date="2020-05" db="UniProtKB">
        <authorList>
            <consortium name="EnsemblMetazoa"/>
        </authorList>
    </citation>
    <scope>IDENTIFICATION</scope>
    <source>
        <strain evidence="13">JHB</strain>
    </source>
</reference>
<evidence type="ECO:0000313" key="12">
    <source>
        <dbReference type="EMBL" id="EDS28870.1"/>
    </source>
</evidence>